<keyword evidence="4 6" id="KW-1133">Transmembrane helix</keyword>
<evidence type="ECO:0000256" key="3">
    <source>
        <dbReference type="ARBA" id="ARBA00022692"/>
    </source>
</evidence>
<evidence type="ECO:0000256" key="2">
    <source>
        <dbReference type="ARBA" id="ARBA00022475"/>
    </source>
</evidence>
<feature type="domain" description="Type II secretion system protein GspF" evidence="7">
    <location>
        <begin position="122"/>
        <end position="234"/>
    </location>
</feature>
<dbReference type="PANTHER" id="PTHR35007">
    <property type="entry name" value="INTEGRAL MEMBRANE PROTEIN-RELATED"/>
    <property type="match status" value="1"/>
</dbReference>
<dbReference type="InterPro" id="IPR018076">
    <property type="entry name" value="T2SS_GspF_dom"/>
</dbReference>
<dbReference type="AlphaFoldDB" id="A0A7W7RAB6"/>
<reference evidence="8 9" key="1">
    <citation type="submission" date="2020-08" db="EMBL/GenBank/DDBJ databases">
        <title>Sequencing the genomes of 1000 actinobacteria strains.</title>
        <authorList>
            <person name="Klenk H.-P."/>
        </authorList>
    </citation>
    <scope>NUCLEOTIDE SEQUENCE [LARGE SCALE GENOMIC DNA]</scope>
    <source>
        <strain evidence="8 9">DSM 41654</strain>
    </source>
</reference>
<dbReference type="Pfam" id="PF00482">
    <property type="entry name" value="T2SSF"/>
    <property type="match status" value="1"/>
</dbReference>
<evidence type="ECO:0000256" key="6">
    <source>
        <dbReference type="SAM" id="Phobius"/>
    </source>
</evidence>
<dbReference type="EMBL" id="JACHJV010000002">
    <property type="protein sequence ID" value="MBB4928269.1"/>
    <property type="molecule type" value="Genomic_DNA"/>
</dbReference>
<evidence type="ECO:0000256" key="5">
    <source>
        <dbReference type="ARBA" id="ARBA00023136"/>
    </source>
</evidence>
<feature type="transmembrane region" description="Helical" evidence="6">
    <location>
        <begin position="261"/>
        <end position="281"/>
    </location>
</feature>
<sequence length="305" mass="32339">MNLTPEALMAAVGGSLAVAGVLVAVVGLVGTTAPPVARPTGPIERWLRAGDGQDGAGPLSVWADRRLLVSGAAGAGLLVWLLTSWPLGGLLTAAAIVGMPWILQPGRGSKQQIQRLEALEEWVRRLADIHTAGMSLEQAVASSVRSAPALIAPQIGRLTARLASGWQARLAYRAFADEMNDASVDSVAALMIMHAADRGAGLSAALRELAGQLSEEVLMRRKVEADREKPRTNFRWVSLFCMAAFALSMLSGAYVQPYNTITGQLVLLALAAAFVAVLVWMRRMALTPPAPRFLAPADHDPREPS</sequence>
<evidence type="ECO:0000256" key="4">
    <source>
        <dbReference type="ARBA" id="ARBA00022989"/>
    </source>
</evidence>
<evidence type="ECO:0000259" key="7">
    <source>
        <dbReference type="Pfam" id="PF00482"/>
    </source>
</evidence>
<organism evidence="8 9">
    <name type="scientific">Kitasatospora kifunensis</name>
    <name type="common">Streptomyces kifunensis</name>
    <dbReference type="NCBI Taxonomy" id="58351"/>
    <lineage>
        <taxon>Bacteria</taxon>
        <taxon>Bacillati</taxon>
        <taxon>Actinomycetota</taxon>
        <taxon>Actinomycetes</taxon>
        <taxon>Kitasatosporales</taxon>
        <taxon>Streptomycetaceae</taxon>
        <taxon>Kitasatospora</taxon>
    </lineage>
</organism>
<keyword evidence="3 6" id="KW-0812">Transmembrane</keyword>
<comment type="caution">
    <text evidence="8">The sequence shown here is derived from an EMBL/GenBank/DDBJ whole genome shotgun (WGS) entry which is preliminary data.</text>
</comment>
<protein>
    <submittedName>
        <fullName evidence="8">Flp pilus assembly protein TadB</fullName>
    </submittedName>
</protein>
<keyword evidence="9" id="KW-1185">Reference proteome</keyword>
<feature type="transmembrane region" description="Helical" evidence="6">
    <location>
        <begin position="7"/>
        <end position="29"/>
    </location>
</feature>
<name>A0A7W7RAB6_KITKI</name>
<dbReference type="Proteomes" id="UP000540506">
    <property type="component" value="Unassembled WGS sequence"/>
</dbReference>
<evidence type="ECO:0000256" key="1">
    <source>
        <dbReference type="ARBA" id="ARBA00004651"/>
    </source>
</evidence>
<feature type="transmembrane region" description="Helical" evidence="6">
    <location>
        <begin position="77"/>
        <end position="103"/>
    </location>
</feature>
<dbReference type="PANTHER" id="PTHR35007:SF3">
    <property type="entry name" value="POSSIBLE CONSERVED ALANINE RICH MEMBRANE PROTEIN"/>
    <property type="match status" value="1"/>
</dbReference>
<accession>A0A7W7RAB6</accession>
<gene>
    <name evidence="8" type="ORF">FHR34_007364</name>
</gene>
<evidence type="ECO:0000313" key="8">
    <source>
        <dbReference type="EMBL" id="MBB4928269.1"/>
    </source>
</evidence>
<keyword evidence="5 6" id="KW-0472">Membrane</keyword>
<evidence type="ECO:0000313" key="9">
    <source>
        <dbReference type="Proteomes" id="UP000540506"/>
    </source>
</evidence>
<keyword evidence="2" id="KW-1003">Cell membrane</keyword>
<proteinExistence type="predicted"/>
<dbReference type="GO" id="GO:0005886">
    <property type="term" value="C:plasma membrane"/>
    <property type="evidence" value="ECO:0007669"/>
    <property type="project" value="UniProtKB-SubCell"/>
</dbReference>
<feature type="transmembrane region" description="Helical" evidence="6">
    <location>
        <begin position="236"/>
        <end position="255"/>
    </location>
</feature>
<dbReference type="RefSeq" id="WP_312897589.1">
    <property type="nucleotide sequence ID" value="NZ_JACHJV010000002.1"/>
</dbReference>
<comment type="subcellular location">
    <subcellularLocation>
        <location evidence="1">Cell membrane</location>
        <topology evidence="1">Multi-pass membrane protein</topology>
    </subcellularLocation>
</comment>